<gene>
    <name evidence="2" type="ORF">Dsin_012105</name>
</gene>
<evidence type="ECO:0000313" key="2">
    <source>
        <dbReference type="EMBL" id="KAK3218135.1"/>
    </source>
</evidence>
<protein>
    <recommendedName>
        <fullName evidence="4">Retrotransposon Copia-like N-terminal domain-containing protein</fullName>
    </recommendedName>
</protein>
<feature type="compositionally biased region" description="Polar residues" evidence="1">
    <location>
        <begin position="1"/>
        <end position="17"/>
    </location>
</feature>
<feature type="region of interest" description="Disordered" evidence="1">
    <location>
        <begin position="1"/>
        <end position="27"/>
    </location>
</feature>
<evidence type="ECO:0000256" key="1">
    <source>
        <dbReference type="SAM" id="MobiDB-lite"/>
    </source>
</evidence>
<dbReference type="Proteomes" id="UP001281410">
    <property type="component" value="Unassembled WGS sequence"/>
</dbReference>
<comment type="caution">
    <text evidence="2">The sequence shown here is derived from an EMBL/GenBank/DDBJ whole genome shotgun (WGS) entry which is preliminary data.</text>
</comment>
<organism evidence="2 3">
    <name type="scientific">Dipteronia sinensis</name>
    <dbReference type="NCBI Taxonomy" id="43782"/>
    <lineage>
        <taxon>Eukaryota</taxon>
        <taxon>Viridiplantae</taxon>
        <taxon>Streptophyta</taxon>
        <taxon>Embryophyta</taxon>
        <taxon>Tracheophyta</taxon>
        <taxon>Spermatophyta</taxon>
        <taxon>Magnoliopsida</taxon>
        <taxon>eudicotyledons</taxon>
        <taxon>Gunneridae</taxon>
        <taxon>Pentapetalae</taxon>
        <taxon>rosids</taxon>
        <taxon>malvids</taxon>
        <taxon>Sapindales</taxon>
        <taxon>Sapindaceae</taxon>
        <taxon>Hippocastanoideae</taxon>
        <taxon>Acereae</taxon>
        <taxon>Dipteronia</taxon>
    </lineage>
</organism>
<feature type="compositionally biased region" description="Low complexity" evidence="1">
    <location>
        <begin position="18"/>
        <end position="27"/>
    </location>
</feature>
<dbReference type="EMBL" id="JANJYJ010000004">
    <property type="protein sequence ID" value="KAK3218135.1"/>
    <property type="molecule type" value="Genomic_DNA"/>
</dbReference>
<keyword evidence="3" id="KW-1185">Reference proteome</keyword>
<evidence type="ECO:0000313" key="3">
    <source>
        <dbReference type="Proteomes" id="UP001281410"/>
    </source>
</evidence>
<evidence type="ECO:0008006" key="4">
    <source>
        <dbReference type="Google" id="ProtNLM"/>
    </source>
</evidence>
<proteinExistence type="predicted"/>
<reference evidence="2" key="1">
    <citation type="journal article" date="2023" name="Plant J.">
        <title>Genome sequences and population genomics provide insights into the demographic history, inbreeding, and mutation load of two 'living fossil' tree species of Dipteronia.</title>
        <authorList>
            <person name="Feng Y."/>
            <person name="Comes H.P."/>
            <person name="Chen J."/>
            <person name="Zhu S."/>
            <person name="Lu R."/>
            <person name="Zhang X."/>
            <person name="Li P."/>
            <person name="Qiu J."/>
            <person name="Olsen K.M."/>
            <person name="Qiu Y."/>
        </authorList>
    </citation>
    <scope>NUCLEOTIDE SEQUENCE</scope>
    <source>
        <strain evidence="2">NBL</strain>
    </source>
</reference>
<sequence>MTDSRSNASFSTESHNISSTTDKSTDFSSLAKTLSLNLTLKLDHSNYIYWKTQVFTAIEALDLECFINGENVPPPMFVTTRSGDTIEQIENPDFINWKKFDKLLMS</sequence>
<accession>A0AAE0AI20</accession>
<name>A0AAE0AI20_9ROSI</name>
<dbReference type="AlphaFoldDB" id="A0AAE0AI20"/>